<accession>A0A841J0C5</accession>
<dbReference type="InterPro" id="IPR005650">
    <property type="entry name" value="BlaI_family"/>
</dbReference>
<dbReference type="Proteomes" id="UP000536604">
    <property type="component" value="Unassembled WGS sequence"/>
</dbReference>
<evidence type="ECO:0000256" key="3">
    <source>
        <dbReference type="ARBA" id="ARBA00023125"/>
    </source>
</evidence>
<keyword evidence="6" id="KW-1185">Reference proteome</keyword>
<dbReference type="SUPFAM" id="SSF46785">
    <property type="entry name" value="Winged helix' DNA-binding domain"/>
    <property type="match status" value="1"/>
</dbReference>
<reference evidence="5 6" key="1">
    <citation type="submission" date="2020-08" db="EMBL/GenBank/DDBJ databases">
        <title>Genomic Encyclopedia of Type Strains, Phase III (KMG-III): the genomes of soil and plant-associated and newly described type strains.</title>
        <authorList>
            <person name="Whitman W."/>
        </authorList>
    </citation>
    <scope>NUCLEOTIDE SEQUENCE [LARGE SCALE GENOMIC DNA]</scope>
    <source>
        <strain evidence="5 6">CECT 8712</strain>
    </source>
</reference>
<gene>
    <name evidence="5" type="ORF">FHS13_004124</name>
</gene>
<proteinExistence type="inferred from homology"/>
<dbReference type="EMBL" id="JACHJO010000015">
    <property type="protein sequence ID" value="MBB6122135.1"/>
    <property type="molecule type" value="Genomic_DNA"/>
</dbReference>
<dbReference type="GO" id="GO:0045892">
    <property type="term" value="P:negative regulation of DNA-templated transcription"/>
    <property type="evidence" value="ECO:0007669"/>
    <property type="project" value="InterPro"/>
</dbReference>
<name>A0A841J0C5_9ACTN</name>
<evidence type="ECO:0000256" key="1">
    <source>
        <dbReference type="ARBA" id="ARBA00011046"/>
    </source>
</evidence>
<protein>
    <submittedName>
        <fullName evidence="5">Putative transcriptional regulator</fullName>
    </submittedName>
</protein>
<sequence>MNGKGLGPLESAVMDAVWDSDGPVTVRAVTRLLGEDGPAYTTVATVLGNLHTKGWVEREWQGQVWFYRPARDRSEHAARAMEDALALSDLPQATLLRFVDTMSPRDAHTLRRLLDEVGERATEPEG</sequence>
<comment type="similarity">
    <text evidence="1">Belongs to the BlaI transcriptional regulatory family.</text>
</comment>
<keyword evidence="4" id="KW-0804">Transcription</keyword>
<evidence type="ECO:0000256" key="4">
    <source>
        <dbReference type="ARBA" id="ARBA00023163"/>
    </source>
</evidence>
<dbReference type="InterPro" id="IPR036388">
    <property type="entry name" value="WH-like_DNA-bd_sf"/>
</dbReference>
<dbReference type="Gene3D" id="1.10.10.10">
    <property type="entry name" value="Winged helix-like DNA-binding domain superfamily/Winged helix DNA-binding domain"/>
    <property type="match status" value="1"/>
</dbReference>
<evidence type="ECO:0000256" key="2">
    <source>
        <dbReference type="ARBA" id="ARBA00023015"/>
    </source>
</evidence>
<organism evidence="5 6">
    <name type="scientific">Nocardiopsis algeriensis</name>
    <dbReference type="NCBI Taxonomy" id="1478215"/>
    <lineage>
        <taxon>Bacteria</taxon>
        <taxon>Bacillati</taxon>
        <taxon>Actinomycetota</taxon>
        <taxon>Actinomycetes</taxon>
        <taxon>Streptosporangiales</taxon>
        <taxon>Nocardiopsidaceae</taxon>
        <taxon>Nocardiopsis</taxon>
    </lineage>
</organism>
<keyword evidence="3" id="KW-0238">DNA-binding</keyword>
<dbReference type="GO" id="GO:0003677">
    <property type="term" value="F:DNA binding"/>
    <property type="evidence" value="ECO:0007669"/>
    <property type="project" value="UniProtKB-KW"/>
</dbReference>
<dbReference type="AlphaFoldDB" id="A0A841J0C5"/>
<dbReference type="Pfam" id="PF03965">
    <property type="entry name" value="Penicillinase_R"/>
    <property type="match status" value="1"/>
</dbReference>
<dbReference type="RefSeq" id="WP_184293574.1">
    <property type="nucleotide sequence ID" value="NZ_JACHJO010000015.1"/>
</dbReference>
<dbReference type="Gene3D" id="6.10.140.850">
    <property type="match status" value="1"/>
</dbReference>
<evidence type="ECO:0000313" key="6">
    <source>
        <dbReference type="Proteomes" id="UP000536604"/>
    </source>
</evidence>
<dbReference type="InterPro" id="IPR036390">
    <property type="entry name" value="WH_DNA-bd_sf"/>
</dbReference>
<keyword evidence="2" id="KW-0805">Transcription regulation</keyword>
<comment type="caution">
    <text evidence="5">The sequence shown here is derived from an EMBL/GenBank/DDBJ whole genome shotgun (WGS) entry which is preliminary data.</text>
</comment>
<evidence type="ECO:0000313" key="5">
    <source>
        <dbReference type="EMBL" id="MBB6122135.1"/>
    </source>
</evidence>